<dbReference type="PANTHER" id="PTHR24348">
    <property type="entry name" value="SERINE/THREONINE-PROTEIN KINASE UNC-51-RELATED"/>
    <property type="match status" value="1"/>
</dbReference>
<sequence>MKGYFEKGKRYQVFEKIAQGTYAEVYRGHDLKHDLPVALKIYPMTEKGYATVWNAKGELISRLEAEIQAPLDHPNITKVYKFFVANDPRAKTKQKISVVAQEYLSSDKYLRLDHLIKSQVQLYLSDITQIISDLASAIDYLHENNLYHRDIKPGNVFYARGRWGRNTKLIDFGISSKIHSGSPGSPIYTHPQRLLGSISKDNQLLNGYYYGEIYSLALLFYELLARKHPFHQKQKIKNDSASVAMNSLNCPYQNWGLIYRPEEVTKFLKPIDHRAIQGNLYKLDQILFAALRINNDQNHSYFKKANDFSKALNNLF</sequence>
<evidence type="ECO:0000256" key="2">
    <source>
        <dbReference type="ARBA" id="ARBA00022741"/>
    </source>
</evidence>
<name>A0A1F8CUZ0_9BACT</name>
<dbReference type="InterPro" id="IPR045269">
    <property type="entry name" value="Atg1-like"/>
</dbReference>
<dbReference type="GO" id="GO:0004674">
    <property type="term" value="F:protein serine/threonine kinase activity"/>
    <property type="evidence" value="ECO:0007669"/>
    <property type="project" value="InterPro"/>
</dbReference>
<evidence type="ECO:0000313" key="7">
    <source>
        <dbReference type="Proteomes" id="UP000178999"/>
    </source>
</evidence>
<dbReference type="Gene3D" id="1.10.510.10">
    <property type="entry name" value="Transferase(Phosphotransferase) domain 1"/>
    <property type="match status" value="1"/>
</dbReference>
<dbReference type="Gene3D" id="3.30.200.20">
    <property type="entry name" value="Phosphorylase Kinase, domain 1"/>
    <property type="match status" value="1"/>
</dbReference>
<dbReference type="PANTHER" id="PTHR24348:SF22">
    <property type="entry name" value="NON-SPECIFIC SERINE_THREONINE PROTEIN KINASE"/>
    <property type="match status" value="1"/>
</dbReference>
<dbReference type="AlphaFoldDB" id="A0A1F8CUZ0"/>
<keyword evidence="2" id="KW-0547">Nucleotide-binding</keyword>
<evidence type="ECO:0000259" key="5">
    <source>
        <dbReference type="PROSITE" id="PS50011"/>
    </source>
</evidence>
<feature type="domain" description="Protein kinase" evidence="5">
    <location>
        <begin position="11"/>
        <end position="316"/>
    </location>
</feature>
<dbReference type="GO" id="GO:0005524">
    <property type="term" value="F:ATP binding"/>
    <property type="evidence" value="ECO:0007669"/>
    <property type="project" value="UniProtKB-KW"/>
</dbReference>
<dbReference type="GO" id="GO:0016020">
    <property type="term" value="C:membrane"/>
    <property type="evidence" value="ECO:0007669"/>
    <property type="project" value="TreeGrafter"/>
</dbReference>
<comment type="caution">
    <text evidence="6">The sequence shown here is derived from an EMBL/GenBank/DDBJ whole genome shotgun (WGS) entry which is preliminary data.</text>
</comment>
<dbReference type="InterPro" id="IPR000719">
    <property type="entry name" value="Prot_kinase_dom"/>
</dbReference>
<proteinExistence type="predicted"/>
<gene>
    <name evidence="6" type="ORF">A2382_01715</name>
</gene>
<evidence type="ECO:0000256" key="3">
    <source>
        <dbReference type="ARBA" id="ARBA00022777"/>
    </source>
</evidence>
<dbReference type="STRING" id="1802538.A2382_01715"/>
<dbReference type="SUPFAM" id="SSF56112">
    <property type="entry name" value="Protein kinase-like (PK-like)"/>
    <property type="match status" value="1"/>
</dbReference>
<dbReference type="Pfam" id="PF00069">
    <property type="entry name" value="Pkinase"/>
    <property type="match status" value="1"/>
</dbReference>
<dbReference type="InterPro" id="IPR008271">
    <property type="entry name" value="Ser/Thr_kinase_AS"/>
</dbReference>
<dbReference type="PROSITE" id="PS50011">
    <property type="entry name" value="PROTEIN_KINASE_DOM"/>
    <property type="match status" value="1"/>
</dbReference>
<dbReference type="GO" id="GO:0005829">
    <property type="term" value="C:cytosol"/>
    <property type="evidence" value="ECO:0007669"/>
    <property type="project" value="TreeGrafter"/>
</dbReference>
<evidence type="ECO:0000256" key="4">
    <source>
        <dbReference type="ARBA" id="ARBA00022840"/>
    </source>
</evidence>
<organism evidence="6 7">
    <name type="scientific">Candidatus Woesebacteria bacterium RIFOXYB1_FULL_38_16</name>
    <dbReference type="NCBI Taxonomy" id="1802538"/>
    <lineage>
        <taxon>Bacteria</taxon>
        <taxon>Candidatus Woeseibacteriota</taxon>
    </lineage>
</organism>
<keyword evidence="3" id="KW-0418">Kinase</keyword>
<evidence type="ECO:0000256" key="1">
    <source>
        <dbReference type="ARBA" id="ARBA00022679"/>
    </source>
</evidence>
<dbReference type="PROSITE" id="PS00108">
    <property type="entry name" value="PROTEIN_KINASE_ST"/>
    <property type="match status" value="1"/>
</dbReference>
<keyword evidence="1" id="KW-0808">Transferase</keyword>
<reference evidence="6 7" key="1">
    <citation type="journal article" date="2016" name="Nat. Commun.">
        <title>Thousands of microbial genomes shed light on interconnected biogeochemical processes in an aquifer system.</title>
        <authorList>
            <person name="Anantharaman K."/>
            <person name="Brown C.T."/>
            <person name="Hug L.A."/>
            <person name="Sharon I."/>
            <person name="Castelle C.J."/>
            <person name="Probst A.J."/>
            <person name="Thomas B.C."/>
            <person name="Singh A."/>
            <person name="Wilkins M.J."/>
            <person name="Karaoz U."/>
            <person name="Brodie E.L."/>
            <person name="Williams K.H."/>
            <person name="Hubbard S.S."/>
            <person name="Banfield J.F."/>
        </authorList>
    </citation>
    <scope>NUCLEOTIDE SEQUENCE [LARGE SCALE GENOMIC DNA]</scope>
</reference>
<dbReference type="Proteomes" id="UP000178999">
    <property type="component" value="Unassembled WGS sequence"/>
</dbReference>
<dbReference type="InterPro" id="IPR011009">
    <property type="entry name" value="Kinase-like_dom_sf"/>
</dbReference>
<accession>A0A1F8CUZ0</accession>
<protein>
    <recommendedName>
        <fullName evidence="5">Protein kinase domain-containing protein</fullName>
    </recommendedName>
</protein>
<dbReference type="EMBL" id="MGHY01000004">
    <property type="protein sequence ID" value="OGM80140.1"/>
    <property type="molecule type" value="Genomic_DNA"/>
</dbReference>
<keyword evidence="4" id="KW-0067">ATP-binding</keyword>
<dbReference type="SMART" id="SM00220">
    <property type="entry name" value="S_TKc"/>
    <property type="match status" value="1"/>
</dbReference>
<dbReference type="GO" id="GO:0000407">
    <property type="term" value="C:phagophore assembly site"/>
    <property type="evidence" value="ECO:0007669"/>
    <property type="project" value="TreeGrafter"/>
</dbReference>
<dbReference type="GO" id="GO:0005776">
    <property type="term" value="C:autophagosome"/>
    <property type="evidence" value="ECO:0007669"/>
    <property type="project" value="TreeGrafter"/>
</dbReference>
<evidence type="ECO:0000313" key="6">
    <source>
        <dbReference type="EMBL" id="OGM80140.1"/>
    </source>
</evidence>